<feature type="compositionally biased region" description="Acidic residues" evidence="1">
    <location>
        <begin position="253"/>
        <end position="264"/>
    </location>
</feature>
<reference evidence="2" key="1">
    <citation type="journal article" date="2014" name="Front. Microbiol.">
        <title>High frequency of phylogenetically diverse reductive dehalogenase-homologous genes in deep subseafloor sedimentary metagenomes.</title>
        <authorList>
            <person name="Kawai M."/>
            <person name="Futagami T."/>
            <person name="Toyoda A."/>
            <person name="Takaki Y."/>
            <person name="Nishi S."/>
            <person name="Hori S."/>
            <person name="Arai W."/>
            <person name="Tsubouchi T."/>
            <person name="Morono Y."/>
            <person name="Uchiyama I."/>
            <person name="Ito T."/>
            <person name="Fujiyama A."/>
            <person name="Inagaki F."/>
            <person name="Takami H."/>
        </authorList>
    </citation>
    <scope>NUCLEOTIDE SEQUENCE</scope>
    <source>
        <strain evidence="2">Expedition CK06-06</strain>
    </source>
</reference>
<evidence type="ECO:0000256" key="1">
    <source>
        <dbReference type="SAM" id="MobiDB-lite"/>
    </source>
</evidence>
<proteinExistence type="predicted"/>
<comment type="caution">
    <text evidence="2">The sequence shown here is derived from an EMBL/GenBank/DDBJ whole genome shotgun (WGS) entry which is preliminary data.</text>
</comment>
<protein>
    <submittedName>
        <fullName evidence="2">Uncharacterized protein</fullName>
    </submittedName>
</protein>
<feature type="region of interest" description="Disordered" evidence="1">
    <location>
        <begin position="243"/>
        <end position="264"/>
    </location>
</feature>
<feature type="non-terminal residue" evidence="2">
    <location>
        <position position="264"/>
    </location>
</feature>
<dbReference type="EMBL" id="BARS01029080">
    <property type="protein sequence ID" value="GAG00812.1"/>
    <property type="molecule type" value="Genomic_DNA"/>
</dbReference>
<gene>
    <name evidence="2" type="ORF">S01H1_45499</name>
</gene>
<feature type="non-terminal residue" evidence="2">
    <location>
        <position position="1"/>
    </location>
</feature>
<organism evidence="2">
    <name type="scientific">marine sediment metagenome</name>
    <dbReference type="NCBI Taxonomy" id="412755"/>
    <lineage>
        <taxon>unclassified sequences</taxon>
        <taxon>metagenomes</taxon>
        <taxon>ecological metagenomes</taxon>
    </lineage>
</organism>
<sequence>GGDPIVVNGTEAAVYFFDLASIREHVNRVSAEITVANDYNIQTAMIYTKDVGGGHDTTGKVKMFYDATYWKTMAQSEGNVKDKSNITTIDLDFGLQVASIMYGMDMDFNYLGFKVTGEFVTNSSHYMYPDELPGTGNPTDIVSAQTARTGHKYSERDNAYYITAQKDWKKFGFTGELFKMGKFYRPYLDYFYTSAGDLSYGVYNINSRNNTVRFPLIEDNDDDDMYPDTMVEQRTFGYRLLSSEDPDGVFPGNDEDNDGVADNN</sequence>
<evidence type="ECO:0000313" key="2">
    <source>
        <dbReference type="EMBL" id="GAG00812.1"/>
    </source>
</evidence>
<name>X0UND9_9ZZZZ</name>
<accession>X0UND9</accession>
<dbReference type="AlphaFoldDB" id="X0UND9"/>